<organism evidence="1 2">
    <name type="scientific">Aspergillus sydowii CBS 593.65</name>
    <dbReference type="NCBI Taxonomy" id="1036612"/>
    <lineage>
        <taxon>Eukaryota</taxon>
        <taxon>Fungi</taxon>
        <taxon>Dikarya</taxon>
        <taxon>Ascomycota</taxon>
        <taxon>Pezizomycotina</taxon>
        <taxon>Eurotiomycetes</taxon>
        <taxon>Eurotiomycetidae</taxon>
        <taxon>Eurotiales</taxon>
        <taxon>Aspergillaceae</taxon>
        <taxon>Aspergillus</taxon>
        <taxon>Aspergillus subgen. Nidulantes</taxon>
    </lineage>
</organism>
<reference evidence="2" key="1">
    <citation type="journal article" date="2017" name="Genome Biol.">
        <title>Comparative genomics reveals high biological diversity and specific adaptations in the industrially and medically important fungal genus Aspergillus.</title>
        <authorList>
            <person name="de Vries R.P."/>
            <person name="Riley R."/>
            <person name="Wiebenga A."/>
            <person name="Aguilar-Osorio G."/>
            <person name="Amillis S."/>
            <person name="Uchima C.A."/>
            <person name="Anderluh G."/>
            <person name="Asadollahi M."/>
            <person name="Askin M."/>
            <person name="Barry K."/>
            <person name="Battaglia E."/>
            <person name="Bayram O."/>
            <person name="Benocci T."/>
            <person name="Braus-Stromeyer S.A."/>
            <person name="Caldana C."/>
            <person name="Canovas D."/>
            <person name="Cerqueira G.C."/>
            <person name="Chen F."/>
            <person name="Chen W."/>
            <person name="Choi C."/>
            <person name="Clum A."/>
            <person name="Dos Santos R.A."/>
            <person name="Damasio A.R."/>
            <person name="Diallinas G."/>
            <person name="Emri T."/>
            <person name="Fekete E."/>
            <person name="Flipphi M."/>
            <person name="Freyberg S."/>
            <person name="Gallo A."/>
            <person name="Gournas C."/>
            <person name="Habgood R."/>
            <person name="Hainaut M."/>
            <person name="Harispe M.L."/>
            <person name="Henrissat B."/>
            <person name="Hilden K.S."/>
            <person name="Hope R."/>
            <person name="Hossain A."/>
            <person name="Karabika E."/>
            <person name="Karaffa L."/>
            <person name="Karanyi Z."/>
            <person name="Krasevec N."/>
            <person name="Kuo A."/>
            <person name="Kusch H."/>
            <person name="LaButti K."/>
            <person name="Lagendijk E.L."/>
            <person name="Lapidus A."/>
            <person name="Levasseur A."/>
            <person name="Lindquist E."/>
            <person name="Lipzen A."/>
            <person name="Logrieco A.F."/>
            <person name="MacCabe A."/>
            <person name="Maekelae M.R."/>
            <person name="Malavazi I."/>
            <person name="Melin P."/>
            <person name="Meyer V."/>
            <person name="Mielnichuk N."/>
            <person name="Miskei M."/>
            <person name="Molnar A.P."/>
            <person name="Mule G."/>
            <person name="Ngan C.Y."/>
            <person name="Orejas M."/>
            <person name="Orosz E."/>
            <person name="Ouedraogo J.P."/>
            <person name="Overkamp K.M."/>
            <person name="Park H.-S."/>
            <person name="Perrone G."/>
            <person name="Piumi F."/>
            <person name="Punt P.J."/>
            <person name="Ram A.F."/>
            <person name="Ramon A."/>
            <person name="Rauscher S."/>
            <person name="Record E."/>
            <person name="Riano-Pachon D.M."/>
            <person name="Robert V."/>
            <person name="Roehrig J."/>
            <person name="Ruller R."/>
            <person name="Salamov A."/>
            <person name="Salih N.S."/>
            <person name="Samson R.A."/>
            <person name="Sandor E."/>
            <person name="Sanguinetti M."/>
            <person name="Schuetze T."/>
            <person name="Sepcic K."/>
            <person name="Shelest E."/>
            <person name="Sherlock G."/>
            <person name="Sophianopoulou V."/>
            <person name="Squina F.M."/>
            <person name="Sun H."/>
            <person name="Susca A."/>
            <person name="Todd R.B."/>
            <person name="Tsang A."/>
            <person name="Unkles S.E."/>
            <person name="van de Wiele N."/>
            <person name="van Rossen-Uffink D."/>
            <person name="Oliveira J.V."/>
            <person name="Vesth T.C."/>
            <person name="Visser J."/>
            <person name="Yu J.-H."/>
            <person name="Zhou M."/>
            <person name="Andersen M.R."/>
            <person name="Archer D.B."/>
            <person name="Baker S.E."/>
            <person name="Benoit I."/>
            <person name="Brakhage A.A."/>
            <person name="Braus G.H."/>
            <person name="Fischer R."/>
            <person name="Frisvad J.C."/>
            <person name="Goldman G.H."/>
            <person name="Houbraken J."/>
            <person name="Oakley B."/>
            <person name="Pocsi I."/>
            <person name="Scazzocchio C."/>
            <person name="Seiboth B."/>
            <person name="vanKuyk P.A."/>
            <person name="Wortman J."/>
            <person name="Dyer P.S."/>
            <person name="Grigoriev I.V."/>
        </authorList>
    </citation>
    <scope>NUCLEOTIDE SEQUENCE [LARGE SCALE GENOMIC DNA]</scope>
    <source>
        <strain evidence="2">CBS 593.65</strain>
    </source>
</reference>
<keyword evidence="2" id="KW-1185">Reference proteome</keyword>
<name>A0A1L9TQH1_9EURO</name>
<evidence type="ECO:0000313" key="2">
    <source>
        <dbReference type="Proteomes" id="UP000184356"/>
    </source>
</evidence>
<dbReference type="RefSeq" id="XP_040705424.1">
    <property type="nucleotide sequence ID" value="XM_040844732.1"/>
</dbReference>
<gene>
    <name evidence="1" type="ORF">ASPSYDRAFT_30098</name>
</gene>
<evidence type="ECO:0000313" key="1">
    <source>
        <dbReference type="EMBL" id="OJJ61618.1"/>
    </source>
</evidence>
<dbReference type="VEuPathDB" id="FungiDB:ASPSYDRAFT_30098"/>
<dbReference type="Proteomes" id="UP000184356">
    <property type="component" value="Unassembled WGS sequence"/>
</dbReference>
<accession>A0A1L9TQH1</accession>
<sequence length="192" mass="20406">MATFWSELSESAVLLARCLLANGNSRRRLTTHPSHINAPTATAAKMIRTAPPPDAATSLTKVAVTMAAATIQTQKYAVKIAGRIAVLVTNACRPQVAVRRPVRNAVQMAATTPKRRSARDGYCTATATATGTTSTTSLEDSAKVDDQAILFSYETATATVPIMVIPTSATAHEMIRSWQVALPIIAMLLRAV</sequence>
<protein>
    <submittedName>
        <fullName evidence="1">Uncharacterized protein</fullName>
    </submittedName>
</protein>
<dbReference type="GeneID" id="63760805"/>
<proteinExistence type="predicted"/>
<dbReference type="EMBL" id="KV878584">
    <property type="protein sequence ID" value="OJJ61618.1"/>
    <property type="molecule type" value="Genomic_DNA"/>
</dbReference>
<dbReference type="AlphaFoldDB" id="A0A1L9TQH1"/>